<proteinExistence type="predicted"/>
<evidence type="ECO:0000313" key="4">
    <source>
        <dbReference type="EMBL" id="AIS52868.1"/>
    </source>
</evidence>
<dbReference type="Proteomes" id="UP000029669">
    <property type="component" value="Chromosome"/>
</dbReference>
<feature type="DNA-binding region" description="H-T-H motif" evidence="2">
    <location>
        <begin position="27"/>
        <end position="46"/>
    </location>
</feature>
<keyword evidence="1 2" id="KW-0238">DNA-binding</keyword>
<dbReference type="InterPro" id="IPR050624">
    <property type="entry name" value="HTH-type_Tx_Regulator"/>
</dbReference>
<keyword evidence="5" id="KW-1185">Reference proteome</keyword>
<dbReference type="Gene3D" id="1.10.10.60">
    <property type="entry name" value="Homeodomain-like"/>
    <property type="match status" value="1"/>
</dbReference>
<dbReference type="GO" id="GO:0003677">
    <property type="term" value="F:DNA binding"/>
    <property type="evidence" value="ECO:0007669"/>
    <property type="project" value="UniProtKB-UniRule"/>
</dbReference>
<dbReference type="RefSeq" id="WP_049685544.1">
    <property type="nucleotide sequence ID" value="NZ_CP009170.1"/>
</dbReference>
<organism evidence="4 5">
    <name type="scientific">Thermoanaerobacter kivui</name>
    <name type="common">Acetogenium kivui</name>
    <dbReference type="NCBI Taxonomy" id="2325"/>
    <lineage>
        <taxon>Bacteria</taxon>
        <taxon>Bacillati</taxon>
        <taxon>Bacillota</taxon>
        <taxon>Clostridia</taxon>
        <taxon>Thermoanaerobacterales</taxon>
        <taxon>Thermoanaerobacteraceae</taxon>
        <taxon>Thermoanaerobacter</taxon>
    </lineage>
</organism>
<dbReference type="STRING" id="2325.TKV_c17140"/>
<protein>
    <submittedName>
        <fullName evidence="4">Transcriptional regulator</fullName>
    </submittedName>
</protein>
<evidence type="ECO:0000259" key="3">
    <source>
        <dbReference type="PROSITE" id="PS50977"/>
    </source>
</evidence>
<evidence type="ECO:0000256" key="1">
    <source>
        <dbReference type="ARBA" id="ARBA00023125"/>
    </source>
</evidence>
<gene>
    <name evidence="4" type="primary">acrR3</name>
    <name evidence="4" type="ORF">TKV_c17140</name>
</gene>
<dbReference type="AlphaFoldDB" id="A0A097ASS7"/>
<dbReference type="eggNOG" id="COG1309">
    <property type="taxonomic scope" value="Bacteria"/>
</dbReference>
<dbReference type="KEGG" id="tki:TKV_c17140"/>
<dbReference type="PANTHER" id="PTHR43479">
    <property type="entry name" value="ACREF/ENVCD OPERON REPRESSOR-RELATED"/>
    <property type="match status" value="1"/>
</dbReference>
<reference evidence="5" key="1">
    <citation type="journal article" date="2015" name="Genome Announc.">
        <title>Whole-Genome Sequences of 80 Environmental and Clinical Isolates of Burkholderia pseudomallei.</title>
        <authorList>
            <person name="Johnson S.L."/>
            <person name="Baker A.L."/>
            <person name="Chain P.S."/>
            <person name="Currie B.J."/>
            <person name="Daligault H.E."/>
            <person name="Davenport K.W."/>
            <person name="Davis C.B."/>
            <person name="Inglis T.J."/>
            <person name="Kaestli M."/>
            <person name="Koren S."/>
            <person name="Mayo M."/>
            <person name="Merritt A.J."/>
            <person name="Price E.P."/>
            <person name="Sarovich D.S."/>
            <person name="Warner J."/>
            <person name="Rosovitz M.J."/>
        </authorList>
    </citation>
    <scope>NUCLEOTIDE SEQUENCE [LARGE SCALE GENOMIC DNA]</scope>
    <source>
        <strain evidence="5">DSM 2030</strain>
    </source>
</reference>
<dbReference type="PRINTS" id="PR00455">
    <property type="entry name" value="HTHTETR"/>
</dbReference>
<dbReference type="SUPFAM" id="SSF48498">
    <property type="entry name" value="Tetracyclin repressor-like, C-terminal domain"/>
    <property type="match status" value="1"/>
</dbReference>
<dbReference type="Gene3D" id="1.10.357.10">
    <property type="entry name" value="Tetracycline Repressor, domain 2"/>
    <property type="match status" value="1"/>
</dbReference>
<evidence type="ECO:0000313" key="5">
    <source>
        <dbReference type="Proteomes" id="UP000029669"/>
    </source>
</evidence>
<dbReference type="InterPro" id="IPR001647">
    <property type="entry name" value="HTH_TetR"/>
</dbReference>
<dbReference type="SUPFAM" id="SSF46689">
    <property type="entry name" value="Homeodomain-like"/>
    <property type="match status" value="1"/>
</dbReference>
<sequence length="189" mass="21306">MEGRNQSQRILNAAYKCISTKGYANVSLRDIAEEAGVVLSQLHYYFGSKEGLFTEVIKMMINKYLKEINEALSMGETAKDKMLSLVNFFKDLLKNNPGLFKLLYDFTGLAMWSSSFNSLLKDLFNDLSKMIEEKILSNSALGENFRNYSPRAVARMILGAMFGTGIQVILDSNENEILDALNAIQIIFE</sequence>
<dbReference type="OrthoDB" id="9785164at2"/>
<name>A0A097ASS7_THEKI</name>
<evidence type="ECO:0000256" key="2">
    <source>
        <dbReference type="PROSITE-ProRule" id="PRU00335"/>
    </source>
</evidence>
<dbReference type="EMBL" id="CP009170">
    <property type="protein sequence ID" value="AIS52868.1"/>
    <property type="molecule type" value="Genomic_DNA"/>
</dbReference>
<dbReference type="HOGENOM" id="CLU_069356_15_11_9"/>
<dbReference type="Pfam" id="PF00440">
    <property type="entry name" value="TetR_N"/>
    <property type="match status" value="1"/>
</dbReference>
<dbReference type="InterPro" id="IPR036271">
    <property type="entry name" value="Tet_transcr_reg_TetR-rel_C_sf"/>
</dbReference>
<feature type="domain" description="HTH tetR-type" evidence="3">
    <location>
        <begin position="4"/>
        <end position="64"/>
    </location>
</feature>
<dbReference type="PANTHER" id="PTHR43479:SF11">
    <property type="entry name" value="ACREF_ENVCD OPERON REPRESSOR-RELATED"/>
    <property type="match status" value="1"/>
</dbReference>
<dbReference type="PROSITE" id="PS50977">
    <property type="entry name" value="HTH_TETR_2"/>
    <property type="match status" value="1"/>
</dbReference>
<accession>A0A097ASS7</accession>
<dbReference type="InterPro" id="IPR009057">
    <property type="entry name" value="Homeodomain-like_sf"/>
</dbReference>